<feature type="non-terminal residue" evidence="1">
    <location>
        <position position="36"/>
    </location>
</feature>
<dbReference type="GO" id="GO:0000105">
    <property type="term" value="P:L-histidine biosynthetic process"/>
    <property type="evidence" value="ECO:0007669"/>
    <property type="project" value="InterPro"/>
</dbReference>
<dbReference type="SUPFAM" id="SSF51366">
    <property type="entry name" value="Ribulose-phoshate binding barrel"/>
    <property type="match status" value="1"/>
</dbReference>
<dbReference type="EMBL" id="BARU01001819">
    <property type="protein sequence ID" value="GAH21055.1"/>
    <property type="molecule type" value="Genomic_DNA"/>
</dbReference>
<reference evidence="1" key="1">
    <citation type="journal article" date="2014" name="Front. Microbiol.">
        <title>High frequency of phylogenetically diverse reductive dehalogenase-homologous genes in deep subseafloor sedimentary metagenomes.</title>
        <authorList>
            <person name="Kawai M."/>
            <person name="Futagami T."/>
            <person name="Toyoda A."/>
            <person name="Takaki Y."/>
            <person name="Nishi S."/>
            <person name="Hori S."/>
            <person name="Arai W."/>
            <person name="Tsubouchi T."/>
            <person name="Morono Y."/>
            <person name="Uchiyama I."/>
            <person name="Ito T."/>
            <person name="Fujiyama A."/>
            <person name="Inagaki F."/>
            <person name="Takami H."/>
        </authorList>
    </citation>
    <scope>NUCLEOTIDE SEQUENCE</scope>
    <source>
        <strain evidence="1">Expedition CK06-06</strain>
    </source>
</reference>
<sequence length="36" mass="3865">MGGGIRQLETVEQLLKAGIERVILSTAAVEDPKLVE</sequence>
<dbReference type="AlphaFoldDB" id="X1EL50"/>
<dbReference type="InterPro" id="IPR006062">
    <property type="entry name" value="His_biosynth"/>
</dbReference>
<dbReference type="Gene3D" id="3.20.20.70">
    <property type="entry name" value="Aldolase class I"/>
    <property type="match status" value="1"/>
</dbReference>
<dbReference type="InterPro" id="IPR013785">
    <property type="entry name" value="Aldolase_TIM"/>
</dbReference>
<organism evidence="1">
    <name type="scientific">marine sediment metagenome</name>
    <dbReference type="NCBI Taxonomy" id="412755"/>
    <lineage>
        <taxon>unclassified sequences</taxon>
        <taxon>metagenomes</taxon>
        <taxon>ecological metagenomes</taxon>
    </lineage>
</organism>
<dbReference type="InterPro" id="IPR011060">
    <property type="entry name" value="RibuloseP-bd_barrel"/>
</dbReference>
<evidence type="ECO:0000313" key="1">
    <source>
        <dbReference type="EMBL" id="GAH21055.1"/>
    </source>
</evidence>
<name>X1EL50_9ZZZZ</name>
<evidence type="ECO:0008006" key="2">
    <source>
        <dbReference type="Google" id="ProtNLM"/>
    </source>
</evidence>
<gene>
    <name evidence="1" type="ORF">S03H2_04550</name>
</gene>
<protein>
    <recommendedName>
        <fullName evidence="2">Imidazole glycerol phosphate synthase subunit HisF</fullName>
    </recommendedName>
</protein>
<proteinExistence type="predicted"/>
<accession>X1EL50</accession>
<dbReference type="Pfam" id="PF00977">
    <property type="entry name" value="His_biosynth"/>
    <property type="match status" value="1"/>
</dbReference>
<comment type="caution">
    <text evidence="1">The sequence shown here is derived from an EMBL/GenBank/DDBJ whole genome shotgun (WGS) entry which is preliminary data.</text>
</comment>